<reference evidence="2 3" key="1">
    <citation type="submission" date="2018-12" db="EMBL/GenBank/DDBJ databases">
        <authorList>
            <consortium name="Pathogen Informatics"/>
        </authorList>
    </citation>
    <scope>NUCLEOTIDE SEQUENCE [LARGE SCALE GENOMIC DNA]</scope>
    <source>
        <strain evidence="2 3">NCTC10036</strain>
    </source>
</reference>
<protein>
    <submittedName>
        <fullName evidence="2">Protein of uncharacterized function (DUF2778)</fullName>
    </submittedName>
</protein>
<dbReference type="Proteomes" id="UP000281904">
    <property type="component" value="Chromosome"/>
</dbReference>
<dbReference type="EMBL" id="LR134493">
    <property type="protein sequence ID" value="VEI70456.1"/>
    <property type="molecule type" value="Genomic_DNA"/>
</dbReference>
<evidence type="ECO:0000259" key="1">
    <source>
        <dbReference type="Pfam" id="PF10908"/>
    </source>
</evidence>
<name>A0A448SRU3_SERRU</name>
<evidence type="ECO:0000313" key="2">
    <source>
        <dbReference type="EMBL" id="VEI70456.1"/>
    </source>
</evidence>
<organism evidence="2 3">
    <name type="scientific">Serratia rubidaea</name>
    <name type="common">Serratia marinorubra</name>
    <dbReference type="NCBI Taxonomy" id="61652"/>
    <lineage>
        <taxon>Bacteria</taxon>
        <taxon>Pseudomonadati</taxon>
        <taxon>Pseudomonadota</taxon>
        <taxon>Gammaproteobacteria</taxon>
        <taxon>Enterobacterales</taxon>
        <taxon>Yersiniaceae</taxon>
        <taxon>Serratia</taxon>
    </lineage>
</organism>
<dbReference type="RefSeq" id="WP_126532670.1">
    <property type="nucleotide sequence ID" value="NZ_JAQOZY010000001.1"/>
</dbReference>
<dbReference type="InterPro" id="IPR021225">
    <property type="entry name" value="Tlde1_dom"/>
</dbReference>
<sequence length="172" mass="19006">MALYGKFIVNDADYSPLTLYGIGTFLAFSGNGNYRNAPGCGAIPDNGPIPAGKYWIVDRPSGGVREPVKTWFSDVVNSNLYNVPTSKNDWFGLFRDDSSIDDYTWINGVRRGNFRLHPGTLSLACITLKHHSDFAAIRTALLRTKTVSVRNTRLRAYGMIDVISHGECKVNG</sequence>
<accession>A0A448SRU3</accession>
<gene>
    <name evidence="2" type="ORF">NCTC10036_04005</name>
</gene>
<feature type="domain" description="Tlde1" evidence="1">
    <location>
        <begin position="24"/>
        <end position="150"/>
    </location>
</feature>
<dbReference type="AlphaFoldDB" id="A0A448SRU3"/>
<proteinExistence type="predicted"/>
<evidence type="ECO:0000313" key="3">
    <source>
        <dbReference type="Proteomes" id="UP000281904"/>
    </source>
</evidence>
<dbReference type="Pfam" id="PF10908">
    <property type="entry name" value="Tlde1_dom"/>
    <property type="match status" value="1"/>
</dbReference>